<dbReference type="InterPro" id="IPR027410">
    <property type="entry name" value="TCP-1-like_intermed_sf"/>
</dbReference>
<evidence type="ECO:0000313" key="10">
    <source>
        <dbReference type="EMBL" id="AFP65583.1"/>
    </source>
</evidence>
<dbReference type="GO" id="GO:0005832">
    <property type="term" value="C:chaperonin-containing T-complex"/>
    <property type="evidence" value="ECO:0007669"/>
    <property type="project" value="UniProtKB-ARBA"/>
</dbReference>
<sequence length="511" mass="57511">MYTDSIQSKNIVAAKAVAGIIRTTLGPRSMLKMIIDNQGGIIITNDGHCVLREIEIEHPAARSLIDLSKTQDNEIGDGTTTVVVLAAEFLRIAEILLKQKLHPNQIISSFYQALIDVNFFLQSELSFSLEKNNIKDVVKVIMTSICTKLVGKFSRLMCELAIKAIEQMKNKKEVSNMKTFFKIEKISSGKIEQSRILSGIMFAKDIAHPKMKRYIVQPKILLLDCPIEFKKGESQTLIEMNEEDTWQKILKAEENYIIFLCNLLKNFRPDVIITEKGVSDLALHYLYKSNISVIRRVKKSDNIRIAKATGATIITSIEEIENHDFGLSDTFEIKKIGEEYFTFITGCKDGTSCTALLFGSSRDVLDEIERNLQDALSIAKDIFSNQKIIPGGGATELAIGNFLSEKSENQKNSSFFIYKSLSLAFEIIPKTLTENYGDSVIFQLNKLKTIHKQKGIFFGLDGRNGKIVDMRKINVWETCSLKMQLVKSAIENATLLLRVDRIISGLANKKK</sequence>
<dbReference type="GO" id="GO:0005524">
    <property type="term" value="F:ATP binding"/>
    <property type="evidence" value="ECO:0007669"/>
    <property type="project" value="UniProtKB-KW"/>
</dbReference>
<dbReference type="InterPro" id="IPR053374">
    <property type="entry name" value="TCP-1_chaperonin"/>
</dbReference>
<dbReference type="GO" id="GO:0140662">
    <property type="term" value="F:ATP-dependent protein folding chaperone"/>
    <property type="evidence" value="ECO:0007669"/>
    <property type="project" value="InterPro"/>
</dbReference>
<reference evidence="10 11" key="1">
    <citation type="journal article" date="2012" name="Genome Biol. Evol.">
        <title>Nucleomorph genome sequence of the cryptophyte alga Chroomonas mesostigmatica CCMP1168 reveals lineage-specific gene loss and genome complexity.</title>
        <authorList>
            <person name="Moore C.E."/>
            <person name="Curtis B."/>
            <person name="Mills T."/>
            <person name="Tanifuji G."/>
            <person name="Archibald J.M."/>
        </authorList>
    </citation>
    <scope>NUCLEOTIDE SEQUENCE [LARGE SCALE GENOMIC DNA]</scope>
    <source>
        <strain evidence="10 11">CCMP1168</strain>
    </source>
</reference>
<dbReference type="PROSITE" id="PS00995">
    <property type="entry name" value="TCP1_3"/>
    <property type="match status" value="1"/>
</dbReference>
<evidence type="ECO:0000256" key="7">
    <source>
        <dbReference type="ARBA" id="ARBA00023186"/>
    </source>
</evidence>
<keyword evidence="5 8" id="KW-0547">Nucleotide-binding</keyword>
<dbReference type="EMBL" id="CP003682">
    <property type="protein sequence ID" value="AFP65583.1"/>
    <property type="molecule type" value="Genomic_DNA"/>
</dbReference>
<dbReference type="InterPro" id="IPR027413">
    <property type="entry name" value="GROEL-like_equatorial_sf"/>
</dbReference>
<organism evidence="10 11">
    <name type="scientific">Chroomonas mesostigmatica CCMP1168</name>
    <dbReference type="NCBI Taxonomy" id="1195612"/>
    <lineage>
        <taxon>Eukaryota</taxon>
        <taxon>Cryptophyceae</taxon>
        <taxon>Pyrenomonadales</taxon>
        <taxon>Chroomonadaceae</taxon>
        <taxon>Chroomonas</taxon>
    </lineage>
</organism>
<dbReference type="InterPro" id="IPR002423">
    <property type="entry name" value="Cpn60/GroEL/TCP-1"/>
</dbReference>
<dbReference type="InterPro" id="IPR027409">
    <property type="entry name" value="GroEL-like_apical_dom_sf"/>
</dbReference>
<keyword evidence="6 8" id="KW-0067">ATP-binding</keyword>
<dbReference type="FunFam" id="3.50.7.10:FF:000005">
    <property type="entry name" value="T-complex protein 1 subunit gamma"/>
    <property type="match status" value="1"/>
</dbReference>
<proteinExistence type="inferred from homology"/>
<dbReference type="Gene3D" id="3.30.260.10">
    <property type="entry name" value="TCP-1-like chaperonin intermediate domain"/>
    <property type="match status" value="1"/>
</dbReference>
<dbReference type="PROSITE" id="PS00751">
    <property type="entry name" value="TCP1_2"/>
    <property type="match status" value="1"/>
</dbReference>
<dbReference type="Pfam" id="PF00118">
    <property type="entry name" value="Cpn60_TCP1"/>
    <property type="match status" value="1"/>
</dbReference>
<dbReference type="GO" id="GO:0016887">
    <property type="term" value="F:ATP hydrolysis activity"/>
    <property type="evidence" value="ECO:0007669"/>
    <property type="project" value="InterPro"/>
</dbReference>
<dbReference type="InterPro" id="IPR012719">
    <property type="entry name" value="Chap_CCT_gamma"/>
</dbReference>
<evidence type="ECO:0000256" key="2">
    <source>
        <dbReference type="ARBA" id="ARBA00008020"/>
    </source>
</evidence>
<dbReference type="AlphaFoldDB" id="J7G8K9"/>
<dbReference type="InterPro" id="IPR017998">
    <property type="entry name" value="Chaperone_TCP-1"/>
</dbReference>
<keyword evidence="4" id="KW-0963">Cytoplasm</keyword>
<comment type="similarity">
    <text evidence="2 8">Belongs to the TCP-1 chaperonin family.</text>
</comment>
<evidence type="ECO:0000256" key="6">
    <source>
        <dbReference type="ARBA" id="ARBA00022840"/>
    </source>
</evidence>
<comment type="subcellular location">
    <subcellularLocation>
        <location evidence="1">Cytoplasm</location>
    </subcellularLocation>
</comment>
<dbReference type="NCBIfam" id="NF041083">
    <property type="entry name" value="thermosome_beta"/>
    <property type="match status" value="1"/>
</dbReference>
<dbReference type="GO" id="GO:0051082">
    <property type="term" value="F:unfolded protein binding"/>
    <property type="evidence" value="ECO:0007669"/>
    <property type="project" value="InterPro"/>
</dbReference>
<evidence type="ECO:0000256" key="1">
    <source>
        <dbReference type="ARBA" id="ARBA00004496"/>
    </source>
</evidence>
<dbReference type="PANTHER" id="PTHR11353">
    <property type="entry name" value="CHAPERONIN"/>
    <property type="match status" value="1"/>
</dbReference>
<evidence type="ECO:0000313" key="11">
    <source>
        <dbReference type="Proteomes" id="UP000243348"/>
    </source>
</evidence>
<dbReference type="Proteomes" id="UP000243348">
    <property type="component" value="Nucleomorph 3"/>
</dbReference>
<dbReference type="PRINTS" id="PR00304">
    <property type="entry name" value="TCOMPLEXTCP1"/>
</dbReference>
<dbReference type="InterPro" id="IPR002194">
    <property type="entry name" value="Chaperonin_TCP-1_CS"/>
</dbReference>
<evidence type="ECO:0000256" key="3">
    <source>
        <dbReference type="ARBA" id="ARBA00017187"/>
    </source>
</evidence>
<dbReference type="PROSITE" id="PS00750">
    <property type="entry name" value="TCP1_1"/>
    <property type="match status" value="1"/>
</dbReference>
<dbReference type="SUPFAM" id="SSF52029">
    <property type="entry name" value="GroEL apical domain-like"/>
    <property type="match status" value="1"/>
</dbReference>
<evidence type="ECO:0000256" key="4">
    <source>
        <dbReference type="ARBA" id="ARBA00022490"/>
    </source>
</evidence>
<protein>
    <recommendedName>
        <fullName evidence="3 9">T-complex protein 1 subunit gamma</fullName>
    </recommendedName>
</protein>
<dbReference type="Gene3D" id="3.50.7.10">
    <property type="entry name" value="GroEL"/>
    <property type="match status" value="1"/>
</dbReference>
<keyword evidence="7 8" id="KW-0143">Chaperone</keyword>
<evidence type="ECO:0000256" key="8">
    <source>
        <dbReference type="RuleBase" id="RU004187"/>
    </source>
</evidence>
<keyword evidence="10" id="KW-0542">Nucleomorph</keyword>
<gene>
    <name evidence="10" type="primary">tcpG</name>
    <name evidence="10" type="ORF">CMESO_431</name>
</gene>
<dbReference type="Gene3D" id="1.10.560.10">
    <property type="entry name" value="GroEL-like equatorial domain"/>
    <property type="match status" value="1"/>
</dbReference>
<geneLocation type="nucleomorph" evidence="10"/>
<evidence type="ECO:0000256" key="9">
    <source>
        <dbReference type="RuleBase" id="RU004191"/>
    </source>
</evidence>
<dbReference type="SUPFAM" id="SSF48592">
    <property type="entry name" value="GroEL equatorial domain-like"/>
    <property type="match status" value="1"/>
</dbReference>
<accession>J7G8K9</accession>
<dbReference type="SUPFAM" id="SSF54849">
    <property type="entry name" value="GroEL-intermediate domain like"/>
    <property type="match status" value="1"/>
</dbReference>
<evidence type="ECO:0000256" key="5">
    <source>
        <dbReference type="ARBA" id="ARBA00022741"/>
    </source>
</evidence>
<dbReference type="NCBIfam" id="TIGR02344">
    <property type="entry name" value="chap_CCT_gamma"/>
    <property type="match status" value="1"/>
</dbReference>
<name>J7G8K9_9CRYP</name>